<gene>
    <name evidence="5" type="primary">UTP20</name>
    <name evidence="5" type="ORF">g.90233</name>
</gene>
<evidence type="ECO:0000313" key="5">
    <source>
        <dbReference type="EMBL" id="JAQ04070.1"/>
    </source>
</evidence>
<dbReference type="InterPro" id="IPR052575">
    <property type="entry name" value="SSU_processome_comp_20"/>
</dbReference>
<feature type="compositionally biased region" description="Polar residues" evidence="1">
    <location>
        <begin position="1778"/>
        <end position="1788"/>
    </location>
</feature>
<dbReference type="PANTHER" id="PTHR17695">
    <property type="entry name" value="SMALL SUBUNIT PROCESSOME COMPONENT 20 HOMOLOG"/>
    <property type="match status" value="1"/>
</dbReference>
<feature type="domain" description="U3 small nucleolar RNA-associated protein 20 N-terminal" evidence="2">
    <location>
        <begin position="918"/>
        <end position="1550"/>
    </location>
</feature>
<dbReference type="PANTHER" id="PTHR17695:SF11">
    <property type="entry name" value="SMALL SUBUNIT PROCESSOME COMPONENT 20 HOMOLOG"/>
    <property type="match status" value="1"/>
</dbReference>
<feature type="domain" description="U3 small nucleolar RNA-associated protein 20 C-terminal" evidence="4">
    <location>
        <begin position="2408"/>
        <end position="2754"/>
    </location>
</feature>
<evidence type="ECO:0000259" key="4">
    <source>
        <dbReference type="Pfam" id="PF23099"/>
    </source>
</evidence>
<dbReference type="InterPro" id="IPR011430">
    <property type="entry name" value="UTP20_N"/>
</dbReference>
<evidence type="ECO:0000256" key="1">
    <source>
        <dbReference type="SAM" id="MobiDB-lite"/>
    </source>
</evidence>
<feature type="compositionally biased region" description="Basic and acidic residues" evidence="1">
    <location>
        <begin position="1727"/>
        <end position="1767"/>
    </location>
</feature>
<dbReference type="InterPro" id="IPR011989">
    <property type="entry name" value="ARM-like"/>
</dbReference>
<feature type="domain" description="U3 small nucleolar RNA-associated protein 20" evidence="3">
    <location>
        <begin position="1835"/>
        <end position="2052"/>
    </location>
</feature>
<dbReference type="Pfam" id="PF07539">
    <property type="entry name" value="UTP20_N"/>
    <property type="match status" value="1"/>
</dbReference>
<dbReference type="InterPro" id="IPR057525">
    <property type="entry name" value="UTP20_C"/>
</dbReference>
<dbReference type="InterPro" id="IPR016024">
    <property type="entry name" value="ARM-type_fold"/>
</dbReference>
<accession>A0A146LBX0</accession>
<evidence type="ECO:0000259" key="2">
    <source>
        <dbReference type="Pfam" id="PF07539"/>
    </source>
</evidence>
<name>A0A146LBX0_LYGHE</name>
<dbReference type="SUPFAM" id="SSF48371">
    <property type="entry name" value="ARM repeat"/>
    <property type="match status" value="2"/>
</dbReference>
<protein>
    <submittedName>
        <fullName evidence="5">Small subunit processome component 20</fullName>
    </submittedName>
</protein>
<evidence type="ECO:0000259" key="3">
    <source>
        <dbReference type="Pfam" id="PF20416"/>
    </source>
</evidence>
<dbReference type="InterPro" id="IPR046523">
    <property type="entry name" value="UTP20_dom"/>
</dbReference>
<dbReference type="Pfam" id="PF23099">
    <property type="entry name" value="UTP20_C"/>
    <property type="match status" value="1"/>
</dbReference>
<proteinExistence type="predicted"/>
<feature type="region of interest" description="Disordered" evidence="1">
    <location>
        <begin position="1727"/>
        <end position="1788"/>
    </location>
</feature>
<organism evidence="5">
    <name type="scientific">Lygus hesperus</name>
    <name type="common">Western plant bug</name>
    <dbReference type="NCBI Taxonomy" id="30085"/>
    <lineage>
        <taxon>Eukaryota</taxon>
        <taxon>Metazoa</taxon>
        <taxon>Ecdysozoa</taxon>
        <taxon>Arthropoda</taxon>
        <taxon>Hexapoda</taxon>
        <taxon>Insecta</taxon>
        <taxon>Pterygota</taxon>
        <taxon>Neoptera</taxon>
        <taxon>Paraneoptera</taxon>
        <taxon>Hemiptera</taxon>
        <taxon>Heteroptera</taxon>
        <taxon>Panheteroptera</taxon>
        <taxon>Cimicomorpha</taxon>
        <taxon>Miridae</taxon>
        <taxon>Mirini</taxon>
        <taxon>Lygus</taxon>
    </lineage>
</organism>
<dbReference type="GO" id="GO:0032040">
    <property type="term" value="C:small-subunit processome"/>
    <property type="evidence" value="ECO:0007669"/>
    <property type="project" value="TreeGrafter"/>
</dbReference>
<dbReference type="GO" id="GO:0030686">
    <property type="term" value="C:90S preribosome"/>
    <property type="evidence" value="ECO:0007669"/>
    <property type="project" value="TreeGrafter"/>
</dbReference>
<dbReference type="Pfam" id="PF20416">
    <property type="entry name" value="UTP20"/>
    <property type="match status" value="1"/>
</dbReference>
<sequence>MKNKPLRHKEFNTFKFEPFSQRIASIKIDVFHKIKHKYDEDDEETTFFYQALEKWTLLNLSDPFEELRQDLGSDLKILPQLVKQKDHIVSVLQKHLGKKDHLSLQCVLELIVALAKDLRQDFHPHFLTIYRQMIPLVESRNPELMEWTFHALAYLFKFLWRYLVTNLAEVFDSLLPLLSSSKPTYINSFAAQSFAFVARKVRDPARLVKLTVRSLKKSSLHGADGCGRLVFEIVKGVPGQFHSCAEDVLSTFLDSLLDQSIHQGLLNSVIKSCFSYLFNEIHVNHVSLAWKVLLDKLEKFCTKWNENVEDKFCCDAITRILELLLQSAEHKRGYMIVDPESLVRPLLLLLLPEKGTKEWKSNIIKILAAVLLSPTLKLTQELSSTIVKTCMTRLVEGELLDFVWKTKSYSAFEGLILPQLLSFCLTKPPLEMLNLLSSLVLEKAPLPLDIESLLTWAPYNLDFSFAENTDATAFCSSYVEVLERFDSQNHSSAAAYYEECANALIVLPNMLPLDKDRVQNATINLLDSVCKRLVNDSETQDQSEIDRLLLVLPLAVDGLIKLNPEGGISKAIPPERIVDTLLRYSSAERLAVLRALNFYICCDELKSIETCIPEIQKHVYPLIGSPYHKVRLLALQISWQIEKLSSGPESMRSELLELSYQAERTPLTITDYREKIKILQKLSCTNPSVSQAVADGSIDGKLLLRYLLGSLYLNFKLIWEPLRSLVVTYSRAMALSDFWEVFHAYLNEVVKNINDPCEDSHNSLIYDAEHLKEAFSLLNDLDERPDHINVRILLWKTLEECVPICETKNKDIVTIFLNFLNNEYFKKNAEAAISWDITKKTDEDVNLTIEPLESSVAGNTSKMDVSVDDSVMDVVDDSTSGVKDETLETLNETDNKDEDYEIKEELKEVEPDFDKKYRWVTKSLLSHMAVFGKLRSPKSMHKEQELFKIYLDFLSHKLPDVQKAALDCIMTYKFKYLTPYKENLYGLIDEKTFKNEVSLFRIDTESDVVKADHRPDLIPLVLRVVYSKMYTKSSATKGSNKQARKATVIRFLGGCSKLELESFFKMAFSLFHDWVSKEDLLSVLDEITLNVDLKAVIPPRRLQSAVYLLNTVLVYCGGLLGPSQLGYLLRVSLVIMAHITGILQNRDEVFPGYIRAIRGIRNTCFEVLARFYKTFDSYPWTLVETEGVFKVYVWPYLSKLPVEGIHSPTAQLRLFMVWSQNPRYFVLLGKTHDEDKRLSPIEAIMDLWASSKTHASVCNAVMDMVQSLMTVQDFTGASNEGLIGDEEVKPLEISHQALFEESKFEKIEDGESLNYGSKLLVRFVPIILERLKRKLESKRGLERKEREVMSRVTELVTDAESSEVVLELLLPSLVKKSESSDDVISPLLSTVYNLIKNVTQPGRYVRKLAPLYGSVASPSARKLLFSIVIALSKQEGSESGLDDQLLDDLNAWDSKWVDQPDFERRLSAFNKLESMADEGTLTMNLGVIVIYTCFHFVRSEKDMSMRDNARHCLEKVCVSLCRQVADDASEKSYLLDNIILGQIRRGFASKQADNVRNDSISLLGHMARECGNLHAVLGDLSHLANKQDMEVDFFENLRHLQLHRRVRAMLKFSTVASELDKPMVTRTLTQFILPIVSHYLLSIKYKNKNTIVDSAIKAVGTVCQYLPWHQYQAVLVYYLSKLQEGVDFQRQIVRILVDILNAFHFNLTKADLSVLMEVKGVLAEKDVGKENEKPTSHEKSTNGKLDLTADHAEEAEAEGDETKMEKELEVEDETEVESPTTKESNSEIILSPGGATKVIVMITQQILPKLHQVMAQKTTSETHHKLTRKMTGPEQDEEEILKVPLAVAAVKLLQKLPSKQFLDVNLPGIFMKLCTFLKSRLESVRKITRETLQTILVSLGPDYLPTLVREMKGLLTRGYQIHVLVYSIHSVLVPLEPHFQKGQLDKCAHSIIEICRMDLFGRASEEKEVNQIVGKLLEARATRSFDTFKILSKYVTERYLLDLLLPLKEELSRTMSHKYVNKVRLTLEQVVLGLTENSYLSPENLLLFAYGTSSESIPALMVDLKDKAVDVKKAEFEARRQPDSFILPEEPKRAKVVEGVNTAARTNSHLLVEFGLRLLYFLLKREKVKDRNYIPHLDPFVRLLKDCLSSEHIKIGTLAAKCMTWMVKIELPSMKKEIKEICDVLFSILHKFACAGLSKGDNFDLVLVTFNTVACIARDVKYHQLSTEQLRTLILYCEQDIEDTSKQATAFSLLKAIINLKVNTPELTEVVKKVAVVSIKASETSVRLQARQIVHKFLMSYNLGKHVETFLALYFAELNYEYLTGRESALEMIKTITSVFPTKQLDENAPAIYVNVSTVLVNDSEPSCRKTAADIISTLLSRLDSNGRNKLFDITVVWLEQKKKLIHRRLAAQLIGLFVSCEKEDFEKRLKELIPIVVEGFLTEGNTQKTGRFVRVPKVIEDQEGTSTADRDKDHFLFQLLQSTVKIATNCPAFLSQKEYTADLETITDHATHLLGHPHQWVRHSAVQLIGLVVTSYKPSEVAAVANDPSLEKSGFLMSDTKSRLKSLAHDVVAQLIPSEDINDKFLMQCMKLLTYLTEIIKDIQATEDSKLSLLWLVRMVQKMINYEVVHSPSSTVVRTMAFNYAAAVSLKLSKEELSGIAFHLLKPIARQLNVDEDGDLKKAAREASVYIKKKMGADTYNEAMAKLSHLMDVRRAERKKQRSQLMVTDPERAAKRKIDKNLKKKETMKKKIKMMKMQTYKRKKRKDPLLDD</sequence>
<dbReference type="EMBL" id="GDHC01014559">
    <property type="protein sequence ID" value="JAQ04070.1"/>
    <property type="molecule type" value="Transcribed_RNA"/>
</dbReference>
<dbReference type="Gene3D" id="1.25.10.10">
    <property type="entry name" value="Leucine-rich Repeat Variant"/>
    <property type="match status" value="4"/>
</dbReference>
<reference evidence="5" key="1">
    <citation type="journal article" date="2016" name="Gigascience">
        <title>De novo construction of an expanded transcriptome assembly for the western tarnished plant bug, Lygus hesperus.</title>
        <authorList>
            <person name="Tassone E.E."/>
            <person name="Geib S.M."/>
            <person name="Hall B."/>
            <person name="Fabrick J.A."/>
            <person name="Brent C.S."/>
            <person name="Hull J.J."/>
        </authorList>
    </citation>
    <scope>NUCLEOTIDE SEQUENCE</scope>
</reference>